<reference evidence="1" key="1">
    <citation type="submission" date="2006-03" db="EMBL/GenBank/DDBJ databases">
        <authorList>
            <person name="Town C.D."/>
        </authorList>
    </citation>
    <scope>NUCLEOTIDE SEQUENCE</scope>
</reference>
<name>A2Q6H6_MEDTR</name>
<organism evidence="1">
    <name type="scientific">Medicago truncatula</name>
    <name type="common">Barrel medic</name>
    <name type="synonym">Medicago tribuloides</name>
    <dbReference type="NCBI Taxonomy" id="3880"/>
    <lineage>
        <taxon>Eukaryota</taxon>
        <taxon>Viridiplantae</taxon>
        <taxon>Streptophyta</taxon>
        <taxon>Embryophyta</taxon>
        <taxon>Tracheophyta</taxon>
        <taxon>Spermatophyta</taxon>
        <taxon>Magnoliopsida</taxon>
        <taxon>eudicotyledons</taxon>
        <taxon>Gunneridae</taxon>
        <taxon>Pentapetalae</taxon>
        <taxon>rosids</taxon>
        <taxon>fabids</taxon>
        <taxon>Fabales</taxon>
        <taxon>Fabaceae</taxon>
        <taxon>Papilionoideae</taxon>
        <taxon>50 kb inversion clade</taxon>
        <taxon>NPAAA clade</taxon>
        <taxon>Hologalegina</taxon>
        <taxon>IRL clade</taxon>
        <taxon>Trifolieae</taxon>
        <taxon>Medicago</taxon>
    </lineage>
</organism>
<accession>A2Q6H6</accession>
<gene>
    <name evidence="1" type="ORF">MtrDRAFT_AC184047g1v2</name>
</gene>
<evidence type="ECO:0000313" key="1">
    <source>
        <dbReference type="EMBL" id="ABN09196.1"/>
    </source>
</evidence>
<dbReference type="AlphaFoldDB" id="A2Q6H6"/>
<dbReference type="EMBL" id="AC184047">
    <property type="protein sequence ID" value="ABN09196.1"/>
    <property type="molecule type" value="Genomic_DNA"/>
</dbReference>
<protein>
    <submittedName>
        <fullName evidence="1">Uncharacterized protein</fullName>
    </submittedName>
</protein>
<reference evidence="1" key="2">
    <citation type="submission" date="2007-03" db="EMBL/GenBank/DDBJ databases">
        <authorList>
            <consortium name="The International Medicago Genome Annotation Group"/>
        </authorList>
    </citation>
    <scope>NUCLEOTIDE SEQUENCE</scope>
</reference>
<proteinExistence type="predicted"/>
<sequence length="71" mass="8276">MILELFYCHGSQQYAQTWDPQVMPGQAIGFSSSRGSKLRAQQRRIQGERIPMIACEFEFRRLRESPISRVT</sequence>